<keyword evidence="1" id="KW-0812">Transmembrane</keyword>
<gene>
    <name evidence="2" type="ORF">VXS00_12060</name>
</gene>
<evidence type="ECO:0000256" key="1">
    <source>
        <dbReference type="SAM" id="Phobius"/>
    </source>
</evidence>
<comment type="caution">
    <text evidence="2">The sequence shown here is derived from an EMBL/GenBank/DDBJ whole genome shotgun (WGS) entry which is preliminary data.</text>
</comment>
<sequence>MKRQQGFTLIELVVVIVILGILAVTAAPKFMNLQGDARHATLEGLKGAIQGGAGIVYGKAAIAGIETDDSGTKTVSTANGTVATLFGYPAAAEGGINNAIVGATAATGTGPVDSDWVFKVISAKDAKDSKVVFASGKYNGQVSSLAALPADDTIPKNCYLVYTPAQSAGVPATVQLSADACKN</sequence>
<keyword evidence="3" id="KW-1185">Reference proteome</keyword>
<dbReference type="PROSITE" id="PS00409">
    <property type="entry name" value="PROKAR_NTER_METHYL"/>
    <property type="match status" value="1"/>
</dbReference>
<keyword evidence="1" id="KW-1133">Transmembrane helix</keyword>
<organism evidence="2 3">
    <name type="scientific">Photobacterium piscicola</name>
    <dbReference type="NCBI Taxonomy" id="1378299"/>
    <lineage>
        <taxon>Bacteria</taxon>
        <taxon>Pseudomonadati</taxon>
        <taxon>Pseudomonadota</taxon>
        <taxon>Gammaproteobacteria</taxon>
        <taxon>Vibrionales</taxon>
        <taxon>Vibrionaceae</taxon>
        <taxon>Photobacterium</taxon>
    </lineage>
</organism>
<accession>A0ABU6LIK6</accession>
<dbReference type="NCBIfam" id="TIGR02532">
    <property type="entry name" value="IV_pilin_GFxxxE"/>
    <property type="match status" value="1"/>
</dbReference>
<feature type="transmembrane region" description="Helical" evidence="1">
    <location>
        <begin position="7"/>
        <end position="27"/>
    </location>
</feature>
<reference evidence="2 3" key="1">
    <citation type="submission" date="2024-01" db="EMBL/GenBank/DDBJ databases">
        <title>Active colonisers of the gastrointestinal tract of Atlantic salmon farmed in a warm water region.</title>
        <authorList>
            <person name="Bowman J.P."/>
        </authorList>
    </citation>
    <scope>NUCLEOTIDE SEQUENCE [LARGE SCALE GENOMIC DNA]</scope>
    <source>
        <strain evidence="2 3">S4MW1</strain>
    </source>
</reference>
<keyword evidence="1" id="KW-0472">Membrane</keyword>
<dbReference type="Pfam" id="PF07963">
    <property type="entry name" value="N_methyl"/>
    <property type="match status" value="1"/>
</dbReference>
<dbReference type="SUPFAM" id="SSF54523">
    <property type="entry name" value="Pili subunits"/>
    <property type="match status" value="1"/>
</dbReference>
<proteinExistence type="predicted"/>
<dbReference type="RefSeq" id="WP_327779891.1">
    <property type="nucleotide sequence ID" value="NZ_JAYXUD010000009.1"/>
</dbReference>
<evidence type="ECO:0000313" key="2">
    <source>
        <dbReference type="EMBL" id="MEC6899376.1"/>
    </source>
</evidence>
<dbReference type="InterPro" id="IPR012902">
    <property type="entry name" value="N_methyl_site"/>
</dbReference>
<dbReference type="EMBL" id="JAYXUD010000009">
    <property type="protein sequence ID" value="MEC6899376.1"/>
    <property type="molecule type" value="Genomic_DNA"/>
</dbReference>
<evidence type="ECO:0000313" key="3">
    <source>
        <dbReference type="Proteomes" id="UP001339429"/>
    </source>
</evidence>
<dbReference type="Gene3D" id="3.30.700.10">
    <property type="entry name" value="Glycoprotein, Type 4 Pilin"/>
    <property type="match status" value="1"/>
</dbReference>
<dbReference type="InterPro" id="IPR045584">
    <property type="entry name" value="Pilin-like"/>
</dbReference>
<name>A0ABU6LIK6_9GAMM</name>
<dbReference type="Proteomes" id="UP001339429">
    <property type="component" value="Unassembled WGS sequence"/>
</dbReference>
<protein>
    <submittedName>
        <fullName evidence="2">Type II secretion system protein</fullName>
    </submittedName>
</protein>